<evidence type="ECO:0000256" key="1">
    <source>
        <dbReference type="SAM" id="SignalP"/>
    </source>
</evidence>
<dbReference type="GO" id="GO:0006801">
    <property type="term" value="P:superoxide metabolic process"/>
    <property type="evidence" value="ECO:0007669"/>
    <property type="project" value="InterPro"/>
</dbReference>
<dbReference type="Gene3D" id="2.60.40.200">
    <property type="entry name" value="Superoxide dismutase, copper/zinc binding domain"/>
    <property type="match status" value="3"/>
</dbReference>
<dbReference type="PANTHER" id="PTHR20910">
    <property type="entry name" value="AGAP001623-PA"/>
    <property type="match status" value="1"/>
</dbReference>
<dbReference type="EMBL" id="VIIS01000374">
    <property type="protein sequence ID" value="KAF0309801.1"/>
    <property type="molecule type" value="Genomic_DNA"/>
</dbReference>
<comment type="caution">
    <text evidence="2">The sequence shown here is derived from an EMBL/GenBank/DDBJ whole genome shotgun (WGS) entry which is preliminary data.</text>
</comment>
<sequence length="574" mass="62323">MSPLDRIWTAVVVLCTLSTGGAAAAVDGVTVEAPFSWRGLRGTVRLSQASPAHNVTITVDVTLMEDEAAGSYRLRVSEFPADYTREDYCDDSVTGKPIKLEGPRAPDLEYDVAEARFQSPVAGAVFIRQYRVNGTRYTSLHADLAHSGSSVPTSSQHGWSVMVTDVLTTAADESRGTCNFLQLVYDPHSADPAQCTEDTPELCKAGDLLSRLGKIKVASRRSRFTRQFWTSDRLELPPWRGYRSAYLVLYEKDYPDSILACAKIRPVQRRTASAFLSYDGVHGVVELSQRSRADTFGVHSLPVPPRAVRRTAPCERVGAVFNPTEVDAELTEPAGGATGDRYPLGDLSGKHGRLTGLDSFEAEVSDFSLPLWGPRSVVGRSLVITAAGGGEGGAGGAPWVCANLQDSRPMVTAAAVFRFPLAGRVLFLQPEDAPEEDTTVLLEGLLYNDGSMNGTGAHRWNVNELVPGADFRNWSGRCLSAGPRFNPYQVNSESRLYSRSCSAEEMTNCEMGDMVSKHGTLNLAALRDKLNETRRLWTDTNLPLSGPNSIIGHSLVIHDDNGPKARGDRLACVE</sequence>
<evidence type="ECO:0000313" key="2">
    <source>
        <dbReference type="EMBL" id="KAF0309801.1"/>
    </source>
</evidence>
<dbReference type="OrthoDB" id="159229at2759"/>
<dbReference type="AlphaFoldDB" id="A0A6A4X5Z0"/>
<accession>A0A6A4X5Z0</accession>
<dbReference type="GO" id="GO:0046872">
    <property type="term" value="F:metal ion binding"/>
    <property type="evidence" value="ECO:0007669"/>
    <property type="project" value="InterPro"/>
</dbReference>
<feature type="signal peptide" evidence="1">
    <location>
        <begin position="1"/>
        <end position="23"/>
    </location>
</feature>
<evidence type="ECO:0000313" key="3">
    <source>
        <dbReference type="Proteomes" id="UP000440578"/>
    </source>
</evidence>
<dbReference type="SUPFAM" id="SSF49329">
    <property type="entry name" value="Cu,Zn superoxide dismutase-like"/>
    <property type="match status" value="3"/>
</dbReference>
<dbReference type="Proteomes" id="UP000440578">
    <property type="component" value="Unassembled WGS sequence"/>
</dbReference>
<keyword evidence="3" id="KW-1185">Reference proteome</keyword>
<name>A0A6A4X5Z0_AMPAM</name>
<reference evidence="2 3" key="1">
    <citation type="submission" date="2019-07" db="EMBL/GenBank/DDBJ databases">
        <title>Draft genome assembly of a fouling barnacle, Amphibalanus amphitrite (Darwin, 1854): The first reference genome for Thecostraca.</title>
        <authorList>
            <person name="Kim W."/>
        </authorList>
    </citation>
    <scope>NUCLEOTIDE SEQUENCE [LARGE SCALE GENOMIC DNA]</scope>
    <source>
        <strain evidence="2">SNU_AA5</strain>
        <tissue evidence="2">Soma without cirri and trophi</tissue>
    </source>
</reference>
<gene>
    <name evidence="2" type="primary">SODCC_1</name>
    <name evidence="2" type="ORF">FJT64_019116</name>
</gene>
<organism evidence="2 3">
    <name type="scientific">Amphibalanus amphitrite</name>
    <name type="common">Striped barnacle</name>
    <name type="synonym">Balanus amphitrite</name>
    <dbReference type="NCBI Taxonomy" id="1232801"/>
    <lineage>
        <taxon>Eukaryota</taxon>
        <taxon>Metazoa</taxon>
        <taxon>Ecdysozoa</taxon>
        <taxon>Arthropoda</taxon>
        <taxon>Crustacea</taxon>
        <taxon>Multicrustacea</taxon>
        <taxon>Cirripedia</taxon>
        <taxon>Thoracica</taxon>
        <taxon>Thoracicalcarea</taxon>
        <taxon>Balanomorpha</taxon>
        <taxon>Balanoidea</taxon>
        <taxon>Balanidae</taxon>
        <taxon>Amphibalaninae</taxon>
        <taxon>Amphibalanus</taxon>
    </lineage>
</organism>
<dbReference type="InterPro" id="IPR053257">
    <property type="entry name" value="Cu-only_SOD"/>
</dbReference>
<feature type="chain" id="PRO_5025649594" evidence="1">
    <location>
        <begin position="24"/>
        <end position="574"/>
    </location>
</feature>
<proteinExistence type="predicted"/>
<keyword evidence="1" id="KW-0732">Signal</keyword>
<dbReference type="InterPro" id="IPR036423">
    <property type="entry name" value="SOD-like_Cu/Zn_dom_sf"/>
</dbReference>
<protein>
    <submittedName>
        <fullName evidence="2">Superoxide dismutase [Cu-Zn]</fullName>
    </submittedName>
</protein>
<dbReference type="PANTHER" id="PTHR20910:SF1">
    <property type="entry name" value="SUPEROXIDE DISMUTASE COPPER_ZINC BINDING DOMAIN-CONTAINING PROTEIN"/>
    <property type="match status" value="1"/>
</dbReference>